<dbReference type="EMBL" id="NEDJ01000004">
    <property type="protein sequence ID" value="OSP10592.1"/>
    <property type="molecule type" value="Genomic_DNA"/>
</dbReference>
<accession>A0A1X4HBD6</accession>
<evidence type="ECO:0000313" key="2">
    <source>
        <dbReference type="Proteomes" id="UP000193587"/>
    </source>
</evidence>
<dbReference type="SUPFAM" id="SSF53649">
    <property type="entry name" value="Alkaline phosphatase-like"/>
    <property type="match status" value="1"/>
</dbReference>
<proteinExistence type="predicted"/>
<dbReference type="InterPro" id="IPR017850">
    <property type="entry name" value="Alkaline_phosphatase_core_sf"/>
</dbReference>
<dbReference type="AlphaFoldDB" id="A0A1X4HBD6"/>
<dbReference type="Proteomes" id="UP000193587">
    <property type="component" value="Unassembled WGS sequence"/>
</dbReference>
<dbReference type="Gene3D" id="3.40.720.10">
    <property type="entry name" value="Alkaline Phosphatase, subunit A"/>
    <property type="match status" value="1"/>
</dbReference>
<protein>
    <recommendedName>
        <fullName evidence="3">Sulfatase N-terminal domain-containing protein</fullName>
    </recommendedName>
</protein>
<evidence type="ECO:0000313" key="1">
    <source>
        <dbReference type="EMBL" id="OSP10592.1"/>
    </source>
</evidence>
<gene>
    <name evidence="1" type="ORF">B9H04_02400</name>
</gene>
<dbReference type="STRING" id="1121945.GCA_000421805_00452"/>
<reference evidence="1 2" key="1">
    <citation type="submission" date="2017-04" db="EMBL/GenBank/DDBJ databases">
        <title>MLSA of the genus Halorubrum.</title>
        <authorList>
            <person name="De La Haba R."/>
            <person name="Sanchez-Porro C."/>
            <person name="Infante-Dominguez C."/>
            <person name="Ventosa A."/>
        </authorList>
    </citation>
    <scope>NUCLEOTIDE SEQUENCE [LARGE SCALE GENOMIC DNA]</scope>
    <source>
        <strain evidence="1 2">DSM 17463</strain>
    </source>
</reference>
<organism evidence="1 2">
    <name type="scientific">Halorubrum ezzemoulense DSM 17463</name>
    <dbReference type="NCBI Taxonomy" id="1121945"/>
    <lineage>
        <taxon>Archaea</taxon>
        <taxon>Methanobacteriati</taxon>
        <taxon>Methanobacteriota</taxon>
        <taxon>Stenosarchaea group</taxon>
        <taxon>Halobacteria</taxon>
        <taxon>Halobacteriales</taxon>
        <taxon>Haloferacaceae</taxon>
        <taxon>Halorubrum</taxon>
    </lineage>
</organism>
<comment type="caution">
    <text evidence="1">The sequence shown here is derived from an EMBL/GenBank/DDBJ whole genome shotgun (WGS) entry which is preliminary data.</text>
</comment>
<evidence type="ECO:0008006" key="3">
    <source>
        <dbReference type="Google" id="ProtNLM"/>
    </source>
</evidence>
<name>A0A1X4HBD6_HALEZ</name>
<sequence>MDEDWDTLIVLDACRADYFERVVEIDRFDEYETQVSLGSHSSEWTRRNFQGQSFGDTVYISANPHTSLEASNAFHHIVELWETDTDERTGVVPPEAVRDAAIETYKNFDDKRLIVHFMQPHGPFIGSEIGDDHENKSEYWQAYAENLEYVMRFVDDVMEAIPGKTVVTADHGQAYASGFSELLGIGGHKPRLRFPSLVEVPWAVLDGERREIRAGETGESKGEQIQDRLKDLGYL</sequence>